<dbReference type="SUPFAM" id="SSF52833">
    <property type="entry name" value="Thioredoxin-like"/>
    <property type="match status" value="1"/>
</dbReference>
<evidence type="ECO:0000313" key="10">
    <source>
        <dbReference type="Proteomes" id="UP001317629"/>
    </source>
</evidence>
<dbReference type="NCBIfam" id="NF007923">
    <property type="entry name" value="PRK10638.1"/>
    <property type="match status" value="1"/>
</dbReference>
<evidence type="ECO:0000259" key="8">
    <source>
        <dbReference type="Pfam" id="PF00462"/>
    </source>
</evidence>
<dbReference type="EMBL" id="AP027142">
    <property type="protein sequence ID" value="BDV33366.1"/>
    <property type="molecule type" value="Genomic_DNA"/>
</dbReference>
<feature type="domain" description="Glutaredoxin" evidence="8">
    <location>
        <begin position="4"/>
        <end position="64"/>
    </location>
</feature>
<gene>
    <name evidence="9" type="primary">grxC</name>
    <name evidence="9" type="ORF">SS37A_08950</name>
</gene>
<dbReference type="InterPro" id="IPR036249">
    <property type="entry name" value="Thioredoxin-like_sf"/>
</dbReference>
<dbReference type="NCBIfam" id="TIGR02181">
    <property type="entry name" value="GRX_bact"/>
    <property type="match status" value="1"/>
</dbReference>
<reference evidence="9 10" key="1">
    <citation type="journal article" date="2023" name="Int. J. Syst. Evol. Microbiol.">
        <title>Methylocystis iwaonis sp. nov., a type II methane-oxidizing bacterium from surface soil of a rice paddy field in Japan, and emended description of the genus Methylocystis (ex Whittenbury et al. 1970) Bowman et al. 1993.</title>
        <authorList>
            <person name="Kaise H."/>
            <person name="Sawadogo J.B."/>
            <person name="Alam M.S."/>
            <person name="Ueno C."/>
            <person name="Dianou D."/>
            <person name="Shinjo R."/>
            <person name="Asakawa S."/>
        </authorList>
    </citation>
    <scope>NUCLEOTIDE SEQUENCE [LARGE SCALE GENOMIC DNA]</scope>
    <source>
        <strain evidence="9 10">SS37A-Re</strain>
    </source>
</reference>
<evidence type="ECO:0000256" key="4">
    <source>
        <dbReference type="ARBA" id="ARBA00022982"/>
    </source>
</evidence>
<dbReference type="InterPro" id="IPR011767">
    <property type="entry name" value="GLR_AS"/>
</dbReference>
<evidence type="ECO:0000256" key="5">
    <source>
        <dbReference type="ARBA" id="ARBA00023157"/>
    </source>
</evidence>
<keyword evidence="5" id="KW-1015">Disulfide bond</keyword>
<keyword evidence="3 7" id="KW-0813">Transport</keyword>
<sequence>MARIEIYTTPTCPYCIAAKRLLTQKGAAFEEINVAGDPAGRQAMSERANGRTTVPQIFIDGKHVGGCDDLHALDSEGGLDPLLAAGA</sequence>
<dbReference type="Pfam" id="PF00462">
    <property type="entry name" value="Glutaredoxin"/>
    <property type="match status" value="1"/>
</dbReference>
<dbReference type="PANTHER" id="PTHR45694:SF18">
    <property type="entry name" value="GLUTAREDOXIN-1-RELATED"/>
    <property type="match status" value="1"/>
</dbReference>
<dbReference type="CDD" id="cd03418">
    <property type="entry name" value="GRX_GRXb_1_3_like"/>
    <property type="match status" value="1"/>
</dbReference>
<dbReference type="Gene3D" id="3.40.30.10">
    <property type="entry name" value="Glutaredoxin"/>
    <property type="match status" value="1"/>
</dbReference>
<comment type="similarity">
    <text evidence="2 7">Belongs to the glutaredoxin family.</text>
</comment>
<comment type="function">
    <text evidence="1 7">Has a glutathione-disulfide oxidoreductase activity in the presence of NADPH and glutathione reductase. Reduces low molecular weight disulfides and proteins.</text>
</comment>
<name>A0ABM8E638_9HYPH</name>
<evidence type="ECO:0000256" key="2">
    <source>
        <dbReference type="ARBA" id="ARBA00007787"/>
    </source>
</evidence>
<dbReference type="PRINTS" id="PR00160">
    <property type="entry name" value="GLUTAREDOXIN"/>
</dbReference>
<proteinExistence type="inferred from homology"/>
<organism evidence="9 10">
    <name type="scientific">Methylocystis iwaonis</name>
    <dbReference type="NCBI Taxonomy" id="2885079"/>
    <lineage>
        <taxon>Bacteria</taxon>
        <taxon>Pseudomonadati</taxon>
        <taxon>Pseudomonadota</taxon>
        <taxon>Alphaproteobacteria</taxon>
        <taxon>Hyphomicrobiales</taxon>
        <taxon>Methylocystaceae</taxon>
        <taxon>Methylocystis</taxon>
    </lineage>
</organism>
<evidence type="ECO:0000256" key="6">
    <source>
        <dbReference type="ARBA" id="ARBA00023284"/>
    </source>
</evidence>
<evidence type="ECO:0000313" key="9">
    <source>
        <dbReference type="EMBL" id="BDV33366.1"/>
    </source>
</evidence>
<evidence type="ECO:0000256" key="1">
    <source>
        <dbReference type="ARBA" id="ARBA00002549"/>
    </source>
</evidence>
<dbReference type="PROSITE" id="PS00195">
    <property type="entry name" value="GLUTAREDOXIN_1"/>
    <property type="match status" value="1"/>
</dbReference>
<dbReference type="PROSITE" id="PS51354">
    <property type="entry name" value="GLUTAREDOXIN_2"/>
    <property type="match status" value="1"/>
</dbReference>
<dbReference type="InterPro" id="IPR002109">
    <property type="entry name" value="Glutaredoxin"/>
</dbReference>
<evidence type="ECO:0000256" key="3">
    <source>
        <dbReference type="ARBA" id="ARBA00022448"/>
    </source>
</evidence>
<keyword evidence="10" id="KW-1185">Reference proteome</keyword>
<dbReference type="Proteomes" id="UP001317629">
    <property type="component" value="Chromosome"/>
</dbReference>
<dbReference type="RefSeq" id="WP_202072908.1">
    <property type="nucleotide sequence ID" value="NZ_AP027142.1"/>
</dbReference>
<dbReference type="PANTHER" id="PTHR45694">
    <property type="entry name" value="GLUTAREDOXIN 2"/>
    <property type="match status" value="1"/>
</dbReference>
<keyword evidence="7" id="KW-0963">Cytoplasm</keyword>
<dbReference type="InterPro" id="IPR011900">
    <property type="entry name" value="GRX_bact"/>
</dbReference>
<accession>A0ABM8E638</accession>
<keyword evidence="4 7" id="KW-0249">Electron transport</keyword>
<protein>
    <recommendedName>
        <fullName evidence="7">Glutaredoxin</fullName>
    </recommendedName>
</protein>
<evidence type="ECO:0000256" key="7">
    <source>
        <dbReference type="RuleBase" id="RU364065"/>
    </source>
</evidence>
<keyword evidence="6 7" id="KW-0676">Redox-active center</keyword>
<dbReference type="InterPro" id="IPR014025">
    <property type="entry name" value="Glutaredoxin_subgr"/>
</dbReference>